<evidence type="ECO:0000313" key="1">
    <source>
        <dbReference type="EMBL" id="AEO62652.1"/>
    </source>
</evidence>
<dbReference type="HOGENOM" id="CLU_2265568_0_0_1"/>
<gene>
    <name evidence="1" type="ORF">THITE_108026</name>
</gene>
<keyword evidence="2" id="KW-1185">Reference proteome</keyword>
<dbReference type="OrthoDB" id="71437at2759"/>
<reference evidence="1 2" key="1">
    <citation type="journal article" date="2011" name="Nat. Biotechnol.">
        <title>Comparative genomic analysis of the thermophilic biomass-degrading fungi Myceliophthora thermophila and Thielavia terrestris.</title>
        <authorList>
            <person name="Berka R.M."/>
            <person name="Grigoriev I.V."/>
            <person name="Otillar R."/>
            <person name="Salamov A."/>
            <person name="Grimwood J."/>
            <person name="Reid I."/>
            <person name="Ishmael N."/>
            <person name="John T."/>
            <person name="Darmond C."/>
            <person name="Moisan M.-C."/>
            <person name="Henrissat B."/>
            <person name="Coutinho P.M."/>
            <person name="Lombard V."/>
            <person name="Natvig D.O."/>
            <person name="Lindquist E."/>
            <person name="Schmutz J."/>
            <person name="Lucas S."/>
            <person name="Harris P."/>
            <person name="Powlowski J."/>
            <person name="Bellemare A."/>
            <person name="Taylor D."/>
            <person name="Butler G."/>
            <person name="de Vries R.P."/>
            <person name="Allijn I.E."/>
            <person name="van den Brink J."/>
            <person name="Ushinsky S."/>
            <person name="Storms R."/>
            <person name="Powell A.J."/>
            <person name="Paulsen I.T."/>
            <person name="Elbourne L.D.H."/>
            <person name="Baker S.E."/>
            <person name="Magnuson J."/>
            <person name="LaBoissiere S."/>
            <person name="Clutterbuck A.J."/>
            <person name="Martinez D."/>
            <person name="Wogulis M."/>
            <person name="de Leon A.L."/>
            <person name="Rey M.W."/>
            <person name="Tsang A."/>
        </authorList>
    </citation>
    <scope>NUCLEOTIDE SEQUENCE [LARGE SCALE GENOMIC DNA]</scope>
    <source>
        <strain evidence="2">ATCC 38088 / NRRL 8126</strain>
    </source>
</reference>
<dbReference type="EMBL" id="CP003009">
    <property type="protein sequence ID" value="AEO62652.1"/>
    <property type="molecule type" value="Genomic_DNA"/>
</dbReference>
<organism evidence="1 2">
    <name type="scientific">Thermothielavioides terrestris (strain ATCC 38088 / NRRL 8126)</name>
    <name type="common">Thielavia terrestris</name>
    <dbReference type="NCBI Taxonomy" id="578455"/>
    <lineage>
        <taxon>Eukaryota</taxon>
        <taxon>Fungi</taxon>
        <taxon>Dikarya</taxon>
        <taxon>Ascomycota</taxon>
        <taxon>Pezizomycotina</taxon>
        <taxon>Sordariomycetes</taxon>
        <taxon>Sordariomycetidae</taxon>
        <taxon>Sordariales</taxon>
        <taxon>Chaetomiaceae</taxon>
        <taxon>Thermothielavioides</taxon>
        <taxon>Thermothielavioides terrestris</taxon>
    </lineage>
</organism>
<sequence>MGAVVSDLSPRNALTLNWESRVALLRDLSSNFQVGRTSAFTAPKLTIKNHRHYIDHQDCKFLGRSQRHGFPPIMLCSGIASPGCVAHVIGGIALVNVESMVVW</sequence>
<name>G2QSH1_THETT</name>
<dbReference type="GeneID" id="11521400"/>
<dbReference type="eggNOG" id="ENOG502SMA1">
    <property type="taxonomic scope" value="Eukaryota"/>
</dbReference>
<dbReference type="AlphaFoldDB" id="G2QSH1"/>
<accession>G2QSH1</accession>
<protein>
    <submittedName>
        <fullName evidence="1">Uncharacterized protein</fullName>
    </submittedName>
</protein>
<proteinExistence type="predicted"/>
<evidence type="ECO:0000313" key="2">
    <source>
        <dbReference type="Proteomes" id="UP000008181"/>
    </source>
</evidence>
<dbReference type="KEGG" id="ttt:THITE_108026"/>
<dbReference type="Proteomes" id="UP000008181">
    <property type="component" value="Chromosome 1"/>
</dbReference>
<dbReference type="RefSeq" id="XP_003648988.1">
    <property type="nucleotide sequence ID" value="XM_003648940.1"/>
</dbReference>